<gene>
    <name evidence="1" type="ORF">IAB26_04920</name>
</gene>
<organism evidence="1 2">
    <name type="scientific">Candidatus Limivivens merdigallinarum</name>
    <dbReference type="NCBI Taxonomy" id="2840859"/>
    <lineage>
        <taxon>Bacteria</taxon>
        <taxon>Bacillati</taxon>
        <taxon>Bacillota</taxon>
        <taxon>Clostridia</taxon>
        <taxon>Lachnospirales</taxon>
        <taxon>Lachnospiraceae</taxon>
        <taxon>Lachnospiraceae incertae sedis</taxon>
        <taxon>Candidatus Limivivens</taxon>
    </lineage>
</organism>
<protein>
    <recommendedName>
        <fullName evidence="3">Transposase</fullName>
    </recommendedName>
</protein>
<dbReference type="EMBL" id="DVFT01000074">
    <property type="protein sequence ID" value="HIQ95887.1"/>
    <property type="molecule type" value="Genomic_DNA"/>
</dbReference>
<sequence length="307" mass="36122">MKKKAKRNQQRQTGKRAINRTYKSTVFIMLFEDKKNLLELYNAVSGKHYQNPELLEINTLENAIYLSVKNDVSFVIDARLSLYEHQSTYSPNLPLRFLFYISSEYSVMTREANIYGTQVVRIPPPQFIIFYNGEKEQPERKILKLSDMYTVQEGEICLELTAVMLNINQGFNEKLKETCKTLGDYAEYTGRVRKYARKMGLPDAVERAITECIQEGIMREFLEKNRAEVTYMSIFEYDQERHLRQEREEAYETGRKEGFEEGSQAVICDLIRKMWKRGKSIREIAEDLEADQTFVEEIVERVTEQET</sequence>
<comment type="caution">
    <text evidence="1">The sequence shown here is derived from an EMBL/GenBank/DDBJ whole genome shotgun (WGS) entry which is preliminary data.</text>
</comment>
<reference evidence="1" key="1">
    <citation type="submission" date="2020-10" db="EMBL/GenBank/DDBJ databases">
        <authorList>
            <person name="Gilroy R."/>
        </authorList>
    </citation>
    <scope>NUCLEOTIDE SEQUENCE</scope>
    <source>
        <strain evidence="1">ChiSjej3B21-11622</strain>
    </source>
</reference>
<proteinExistence type="predicted"/>
<evidence type="ECO:0000313" key="2">
    <source>
        <dbReference type="Proteomes" id="UP000886886"/>
    </source>
</evidence>
<name>A0A9D1D0C5_9FIRM</name>
<evidence type="ECO:0000313" key="1">
    <source>
        <dbReference type="EMBL" id="HIQ95887.1"/>
    </source>
</evidence>
<dbReference type="AlphaFoldDB" id="A0A9D1D0C5"/>
<reference evidence="1" key="2">
    <citation type="journal article" date="2021" name="PeerJ">
        <title>Extensive microbial diversity within the chicken gut microbiome revealed by metagenomics and culture.</title>
        <authorList>
            <person name="Gilroy R."/>
            <person name="Ravi A."/>
            <person name="Getino M."/>
            <person name="Pursley I."/>
            <person name="Horton D.L."/>
            <person name="Alikhan N.F."/>
            <person name="Baker D."/>
            <person name="Gharbi K."/>
            <person name="Hall N."/>
            <person name="Watson M."/>
            <person name="Adriaenssens E.M."/>
            <person name="Foster-Nyarko E."/>
            <person name="Jarju S."/>
            <person name="Secka A."/>
            <person name="Antonio M."/>
            <person name="Oren A."/>
            <person name="Chaudhuri R.R."/>
            <person name="La Ragione R."/>
            <person name="Hildebrand F."/>
            <person name="Pallen M.J."/>
        </authorList>
    </citation>
    <scope>NUCLEOTIDE SEQUENCE</scope>
    <source>
        <strain evidence="1">ChiSjej3B21-11622</strain>
    </source>
</reference>
<accession>A0A9D1D0C5</accession>
<dbReference type="Proteomes" id="UP000886886">
    <property type="component" value="Unassembled WGS sequence"/>
</dbReference>
<evidence type="ECO:0008006" key="3">
    <source>
        <dbReference type="Google" id="ProtNLM"/>
    </source>
</evidence>